<evidence type="ECO:0000313" key="4">
    <source>
        <dbReference type="Proteomes" id="UP001259982"/>
    </source>
</evidence>
<feature type="signal peptide" evidence="2">
    <location>
        <begin position="1"/>
        <end position="23"/>
    </location>
</feature>
<dbReference type="Gene3D" id="1.25.40.10">
    <property type="entry name" value="Tetratricopeptide repeat domain"/>
    <property type="match status" value="1"/>
</dbReference>
<sequence length="721" mass="79926">MLYQLRTGALAALLLLPAGLALAATDRGQAAEQQRAVAMTQERAFDLLSARRGEAQSVAFPAETDVSIFIGINVPSFVLEEVTLFLDGRRVTNKRYSRAEALLLHSDERRLDRVVRTNVEPGSHRVRLEFAGRLRDAEPDGTQLTGEIDLEFDKGEARKALILPAAPAALQMNRRLDPKPWQWREEAEDPRLALTRYLRARDQSFEAMIELIDMAAVSGQENLKPAYFALLAHVYLDFGMAEQAEQAVETYTRLGAEREPFEDIRLRLAELDLKRGNYGPAGRRLDKAKQFLTPAQRVRWQDTLSRLQMAEGAFAQAAATLASGENALEVITEVDDANNQSLTMRYNLAVAWLRSGEVAKGRTLLDRIGRLTPFTPAQRLLRDRANVLLGFSFLNADQSATAKHMFQRVRLHGPLSPVALLGLGRAEITPPGDRQQRVAIGDEPEAGTYGIADTESGRLQRSDQRDRFSADGYSKVQLGTYPIADIAAEEEQQRQRALVAWQTLTQRNPRHEAVQEALVAIPYLLEEFEAYGAAQQQYAQAMDMLQAVRDELTRAIEGLEGGEPVSLPAAGDSLTALGREWRRQALGDSLASSRWVQRMLASNAFSEPLANIRRIRRLQTALAQAPTATARPVAYDGGASRAVAGQVDSRVMAMLDKAADTEIQRLASVAIDTLATQREQLDRFLQAVRYGVARMHLRPALREQEEAEAEGEDSGVKDFAP</sequence>
<organism evidence="3 4">
    <name type="scientific">Spectribacter acetivorans</name>
    <dbReference type="NCBI Taxonomy" id="3075603"/>
    <lineage>
        <taxon>Bacteria</taxon>
        <taxon>Pseudomonadati</taxon>
        <taxon>Pseudomonadota</taxon>
        <taxon>Gammaproteobacteria</taxon>
        <taxon>Salinisphaerales</taxon>
        <taxon>Salinisphaeraceae</taxon>
        <taxon>Spectribacter</taxon>
    </lineage>
</organism>
<reference evidence="3 4" key="1">
    <citation type="submission" date="2023-09" db="EMBL/GenBank/DDBJ databases">
        <authorList>
            <person name="Rey-Velasco X."/>
        </authorList>
    </citation>
    <scope>NUCLEOTIDE SEQUENCE [LARGE SCALE GENOMIC DNA]</scope>
    <source>
        <strain evidence="3 4">P385</strain>
    </source>
</reference>
<comment type="caution">
    <text evidence="3">The sequence shown here is derived from an EMBL/GenBank/DDBJ whole genome shotgun (WGS) entry which is preliminary data.</text>
</comment>
<evidence type="ECO:0000256" key="2">
    <source>
        <dbReference type="SAM" id="SignalP"/>
    </source>
</evidence>
<keyword evidence="2" id="KW-0732">Signal</keyword>
<evidence type="ECO:0008006" key="5">
    <source>
        <dbReference type="Google" id="ProtNLM"/>
    </source>
</evidence>
<evidence type="ECO:0000256" key="1">
    <source>
        <dbReference type="SAM" id="MobiDB-lite"/>
    </source>
</evidence>
<dbReference type="EMBL" id="JAVRHY010000001">
    <property type="protein sequence ID" value="MDT0617132.1"/>
    <property type="molecule type" value="Genomic_DNA"/>
</dbReference>
<accession>A0ABU3B5M8</accession>
<name>A0ABU3B5M8_9GAMM</name>
<dbReference type="SUPFAM" id="SSF48452">
    <property type="entry name" value="TPR-like"/>
    <property type="match status" value="1"/>
</dbReference>
<feature type="region of interest" description="Disordered" evidence="1">
    <location>
        <begin position="702"/>
        <end position="721"/>
    </location>
</feature>
<proteinExistence type="predicted"/>
<dbReference type="InterPro" id="IPR011990">
    <property type="entry name" value="TPR-like_helical_dom_sf"/>
</dbReference>
<dbReference type="RefSeq" id="WP_311656740.1">
    <property type="nucleotide sequence ID" value="NZ_JAVRHY010000001.1"/>
</dbReference>
<gene>
    <name evidence="3" type="ORF">RM531_01455</name>
</gene>
<feature type="chain" id="PRO_5045371557" description="Tetratricopeptide repeat protein" evidence="2">
    <location>
        <begin position="24"/>
        <end position="721"/>
    </location>
</feature>
<dbReference type="Proteomes" id="UP001259982">
    <property type="component" value="Unassembled WGS sequence"/>
</dbReference>
<evidence type="ECO:0000313" key="3">
    <source>
        <dbReference type="EMBL" id="MDT0617132.1"/>
    </source>
</evidence>
<keyword evidence="4" id="KW-1185">Reference proteome</keyword>
<protein>
    <recommendedName>
        <fullName evidence="5">Tetratricopeptide repeat protein</fullName>
    </recommendedName>
</protein>